<evidence type="ECO:0000313" key="1">
    <source>
        <dbReference type="EMBL" id="TMW99359.1"/>
    </source>
</evidence>
<reference evidence="1" key="1">
    <citation type="submission" date="2019-05" db="EMBL/GenBank/DDBJ databases">
        <title>The de novo reference genome and transcriptome assemblies of the wild tomato species Solanum chilense.</title>
        <authorList>
            <person name="Stam R."/>
            <person name="Nosenko T."/>
            <person name="Hoerger A.C."/>
            <person name="Stephan W."/>
            <person name="Seidel M.A."/>
            <person name="Kuhn J.M.M."/>
            <person name="Haberer G."/>
            <person name="Tellier A."/>
        </authorList>
    </citation>
    <scope>NUCLEOTIDE SEQUENCE</scope>
    <source>
        <tissue evidence="1">Mature leaves</tissue>
    </source>
</reference>
<dbReference type="EMBL" id="RXGB01001335">
    <property type="protein sequence ID" value="TMW99359.1"/>
    <property type="molecule type" value="Genomic_DNA"/>
</dbReference>
<comment type="caution">
    <text evidence="1">The sequence shown here is derived from an EMBL/GenBank/DDBJ whole genome shotgun (WGS) entry which is preliminary data.</text>
</comment>
<dbReference type="AlphaFoldDB" id="A0A6N2C2X5"/>
<protein>
    <submittedName>
        <fullName evidence="1">Uncharacterized protein</fullName>
    </submittedName>
</protein>
<gene>
    <name evidence="1" type="ORF">EJD97_002694</name>
</gene>
<name>A0A6N2C2X5_SOLCI</name>
<proteinExistence type="predicted"/>
<organism evidence="1">
    <name type="scientific">Solanum chilense</name>
    <name type="common">Tomato</name>
    <name type="synonym">Lycopersicon chilense</name>
    <dbReference type="NCBI Taxonomy" id="4083"/>
    <lineage>
        <taxon>Eukaryota</taxon>
        <taxon>Viridiplantae</taxon>
        <taxon>Streptophyta</taxon>
        <taxon>Embryophyta</taxon>
        <taxon>Tracheophyta</taxon>
        <taxon>Spermatophyta</taxon>
        <taxon>Magnoliopsida</taxon>
        <taxon>eudicotyledons</taxon>
        <taxon>Gunneridae</taxon>
        <taxon>Pentapetalae</taxon>
        <taxon>asterids</taxon>
        <taxon>lamiids</taxon>
        <taxon>Solanales</taxon>
        <taxon>Solanaceae</taxon>
        <taxon>Solanoideae</taxon>
        <taxon>Solaneae</taxon>
        <taxon>Solanum</taxon>
        <taxon>Solanum subgen. Lycopersicon</taxon>
    </lineage>
</organism>
<accession>A0A6N2C2X5</accession>
<dbReference type="Gene3D" id="3.40.50.2000">
    <property type="entry name" value="Glycogen Phosphorylase B"/>
    <property type="match status" value="1"/>
</dbReference>
<sequence length="72" mass="8122">MHHFVFKCLEDAQKADFVIGNTVQELESSPISALQEKQPFYAIGPLFCTSFTKRIISTNLLPASDYTNELAR</sequence>